<keyword evidence="6" id="KW-0687">Ribonucleoprotein</keyword>
<dbReference type="PANTHER" id="PTHR22851:SF0">
    <property type="entry name" value="DDB1- AND CUL4-ASSOCIATED FACTOR 13"/>
    <property type="match status" value="1"/>
</dbReference>
<evidence type="ECO:0000256" key="8">
    <source>
        <dbReference type="SAM" id="MobiDB-lite"/>
    </source>
</evidence>
<sequence>MKVKAISRDRRDFTRARASEIVPVQRSMAPELHPFEKAREYKRAVNAVKLDRHFAKPFVGALSGHFDGVQSMAKNPSSLSMIVSGACDGEIRRWCLTEQRQGARWTSQAHSGFVRGLAFSRNGHHFVSASDDKTVKLWSASAPASSTEPLATYLGRYPFTGVDHHWKDHLFATSGATVQLLARTRPRRVHDLSAQALQSFEWGADTVTAVRFNPAQHSLLCCLSADRGVTLYDALQKMTMQTRANACCWNPMEPMHLTLASEDHDLYTFDMRRLSQAICVHSGHVSAVLDLDYSPTGTQFVSASYDKTLRLWNSCYNVYHTKRMQRLSCVQWSMDAAYLLSGSDDTNVRLWRAVANERGAPQLGREQRKREYAAALVEKHQHLPEVRRIKAHTHLPKRVLKAALVKKTVRGTQQKREKNRRAHSAPGAVPKVQRKKKQVWSVQE</sequence>
<feature type="repeat" description="WD" evidence="7">
    <location>
        <begin position="107"/>
        <end position="148"/>
    </location>
</feature>
<dbReference type="GO" id="GO:0000462">
    <property type="term" value="P:maturation of SSU-rRNA from tricistronic rRNA transcript (SSU-rRNA, 5.8S rRNA, LSU-rRNA)"/>
    <property type="evidence" value="ECO:0007669"/>
    <property type="project" value="TreeGrafter"/>
</dbReference>
<dbReference type="InterPro" id="IPR036322">
    <property type="entry name" value="WD40_repeat_dom_sf"/>
</dbReference>
<feature type="domain" description="Sof1-like protein" evidence="9">
    <location>
        <begin position="353"/>
        <end position="439"/>
    </location>
</feature>
<dbReference type="PROSITE" id="PS50082">
    <property type="entry name" value="WD_REPEATS_2"/>
    <property type="match status" value="4"/>
</dbReference>
<evidence type="ECO:0000313" key="10">
    <source>
        <dbReference type="EnsemblProtists" id="EOD31003"/>
    </source>
</evidence>
<dbReference type="STRING" id="2903.R1D6Q5"/>
<accession>A0A0D3K5G8</accession>
<dbReference type="AlphaFoldDB" id="A0A0D3K5G8"/>
<dbReference type="InterPro" id="IPR007287">
    <property type="entry name" value="Sof1"/>
</dbReference>
<reference evidence="10" key="2">
    <citation type="submission" date="2024-10" db="UniProtKB">
        <authorList>
            <consortium name="EnsemblProtists"/>
        </authorList>
    </citation>
    <scope>IDENTIFICATION</scope>
</reference>
<dbReference type="PANTHER" id="PTHR22851">
    <property type="entry name" value="U3 SMALL NUCLEOLAR RNA U3 SNORNA ASSOCIATED PROTEIN"/>
    <property type="match status" value="1"/>
</dbReference>
<evidence type="ECO:0000256" key="1">
    <source>
        <dbReference type="ARBA" id="ARBA00004604"/>
    </source>
</evidence>
<keyword evidence="4" id="KW-0677">Repeat</keyword>
<feature type="repeat" description="WD" evidence="7">
    <location>
        <begin position="62"/>
        <end position="94"/>
    </location>
</feature>
<keyword evidence="5" id="KW-0539">Nucleus</keyword>
<evidence type="ECO:0000256" key="5">
    <source>
        <dbReference type="ARBA" id="ARBA00023242"/>
    </source>
</evidence>
<evidence type="ECO:0000259" key="9">
    <source>
        <dbReference type="Pfam" id="PF04158"/>
    </source>
</evidence>
<dbReference type="KEGG" id="ehx:EMIHUDRAFT_63613"/>
<feature type="repeat" description="WD" evidence="7">
    <location>
        <begin position="320"/>
        <end position="351"/>
    </location>
</feature>
<evidence type="ECO:0000256" key="7">
    <source>
        <dbReference type="PROSITE-ProRule" id="PRU00221"/>
    </source>
</evidence>
<dbReference type="PROSITE" id="PS50294">
    <property type="entry name" value="WD_REPEATS_REGION"/>
    <property type="match status" value="2"/>
</dbReference>
<evidence type="ECO:0000256" key="6">
    <source>
        <dbReference type="ARBA" id="ARBA00023274"/>
    </source>
</evidence>
<organism evidence="10 11">
    <name type="scientific">Emiliania huxleyi (strain CCMP1516)</name>
    <dbReference type="NCBI Taxonomy" id="280463"/>
    <lineage>
        <taxon>Eukaryota</taxon>
        <taxon>Haptista</taxon>
        <taxon>Haptophyta</taxon>
        <taxon>Prymnesiophyceae</taxon>
        <taxon>Isochrysidales</taxon>
        <taxon>Noelaerhabdaceae</taxon>
        <taxon>Emiliania</taxon>
    </lineage>
</organism>
<dbReference type="eggNOG" id="KOG0268">
    <property type="taxonomic scope" value="Eukaryota"/>
</dbReference>
<dbReference type="InterPro" id="IPR015943">
    <property type="entry name" value="WD40/YVTN_repeat-like_dom_sf"/>
</dbReference>
<evidence type="ECO:0000256" key="3">
    <source>
        <dbReference type="ARBA" id="ARBA00022574"/>
    </source>
</evidence>
<dbReference type="Proteomes" id="UP000013827">
    <property type="component" value="Unassembled WGS sequence"/>
</dbReference>
<evidence type="ECO:0000256" key="2">
    <source>
        <dbReference type="ARBA" id="ARBA00005649"/>
    </source>
</evidence>
<feature type="region of interest" description="Disordered" evidence="8">
    <location>
        <begin position="410"/>
        <end position="444"/>
    </location>
</feature>
<dbReference type="Pfam" id="PF00400">
    <property type="entry name" value="WD40"/>
    <property type="match status" value="4"/>
</dbReference>
<comment type="subcellular location">
    <subcellularLocation>
        <location evidence="1">Nucleus</location>
        <location evidence="1">Nucleolus</location>
    </subcellularLocation>
</comment>
<evidence type="ECO:0000313" key="11">
    <source>
        <dbReference type="Proteomes" id="UP000013827"/>
    </source>
</evidence>
<dbReference type="GeneID" id="17276276"/>
<keyword evidence="11" id="KW-1185">Reference proteome</keyword>
<dbReference type="InterPro" id="IPR001680">
    <property type="entry name" value="WD40_rpt"/>
</dbReference>
<evidence type="ECO:0000256" key="4">
    <source>
        <dbReference type="ARBA" id="ARBA00022737"/>
    </source>
</evidence>
<dbReference type="SUPFAM" id="SSF50978">
    <property type="entry name" value="WD40 repeat-like"/>
    <property type="match status" value="1"/>
</dbReference>
<dbReference type="OMA" id="EDHNAYI"/>
<dbReference type="GO" id="GO:0032040">
    <property type="term" value="C:small-subunit processome"/>
    <property type="evidence" value="ECO:0007669"/>
    <property type="project" value="TreeGrafter"/>
</dbReference>
<protein>
    <recommendedName>
        <fullName evidence="9">Sof1-like protein domain-containing protein</fullName>
    </recommendedName>
</protein>
<dbReference type="RefSeq" id="XP_005783432.1">
    <property type="nucleotide sequence ID" value="XM_005783375.1"/>
</dbReference>
<dbReference type="PaxDb" id="2903-EOD31003"/>
<name>A0A0D3K5G8_EMIH1</name>
<dbReference type="InterPro" id="IPR051733">
    <property type="entry name" value="WD_repeat_DCAF13/WDSOF1"/>
</dbReference>
<dbReference type="Gene3D" id="2.130.10.10">
    <property type="entry name" value="YVTN repeat-like/Quinoprotein amine dehydrogenase"/>
    <property type="match status" value="2"/>
</dbReference>
<dbReference type="Pfam" id="PF04158">
    <property type="entry name" value="Sof1"/>
    <property type="match status" value="1"/>
</dbReference>
<dbReference type="PRINTS" id="PR00320">
    <property type="entry name" value="GPROTEINBRPT"/>
</dbReference>
<keyword evidence="3 7" id="KW-0853">WD repeat</keyword>
<feature type="repeat" description="WD" evidence="7">
    <location>
        <begin position="281"/>
        <end position="313"/>
    </location>
</feature>
<dbReference type="EnsemblProtists" id="EOD31003">
    <property type="protein sequence ID" value="EOD31003"/>
    <property type="gene ID" value="EMIHUDRAFT_63613"/>
</dbReference>
<dbReference type="SMART" id="SM00320">
    <property type="entry name" value="WD40"/>
    <property type="match status" value="6"/>
</dbReference>
<dbReference type="InterPro" id="IPR020472">
    <property type="entry name" value="WD40_PAC1"/>
</dbReference>
<proteinExistence type="inferred from homology"/>
<dbReference type="HOGENOM" id="CLU_033999_0_0_1"/>
<comment type="similarity">
    <text evidence="2">Belongs to the WD repeat DCAF13/WDSOF1 family.</text>
</comment>
<reference evidence="11" key="1">
    <citation type="journal article" date="2013" name="Nature">
        <title>Pan genome of the phytoplankton Emiliania underpins its global distribution.</title>
        <authorList>
            <person name="Read B.A."/>
            <person name="Kegel J."/>
            <person name="Klute M.J."/>
            <person name="Kuo A."/>
            <person name="Lefebvre S.C."/>
            <person name="Maumus F."/>
            <person name="Mayer C."/>
            <person name="Miller J."/>
            <person name="Monier A."/>
            <person name="Salamov A."/>
            <person name="Young J."/>
            <person name="Aguilar M."/>
            <person name="Claverie J.M."/>
            <person name="Frickenhaus S."/>
            <person name="Gonzalez K."/>
            <person name="Herman E.K."/>
            <person name="Lin Y.C."/>
            <person name="Napier J."/>
            <person name="Ogata H."/>
            <person name="Sarno A.F."/>
            <person name="Shmutz J."/>
            <person name="Schroeder D."/>
            <person name="de Vargas C."/>
            <person name="Verret F."/>
            <person name="von Dassow P."/>
            <person name="Valentin K."/>
            <person name="Van de Peer Y."/>
            <person name="Wheeler G."/>
            <person name="Dacks J.B."/>
            <person name="Delwiche C.F."/>
            <person name="Dyhrman S.T."/>
            <person name="Glockner G."/>
            <person name="John U."/>
            <person name="Richards T."/>
            <person name="Worden A.Z."/>
            <person name="Zhang X."/>
            <person name="Grigoriev I.V."/>
            <person name="Allen A.E."/>
            <person name="Bidle K."/>
            <person name="Borodovsky M."/>
            <person name="Bowler C."/>
            <person name="Brownlee C."/>
            <person name="Cock J.M."/>
            <person name="Elias M."/>
            <person name="Gladyshev V.N."/>
            <person name="Groth M."/>
            <person name="Guda C."/>
            <person name="Hadaegh A."/>
            <person name="Iglesias-Rodriguez M.D."/>
            <person name="Jenkins J."/>
            <person name="Jones B.M."/>
            <person name="Lawson T."/>
            <person name="Leese F."/>
            <person name="Lindquist E."/>
            <person name="Lobanov A."/>
            <person name="Lomsadze A."/>
            <person name="Malik S.B."/>
            <person name="Marsh M.E."/>
            <person name="Mackinder L."/>
            <person name="Mock T."/>
            <person name="Mueller-Roeber B."/>
            <person name="Pagarete A."/>
            <person name="Parker M."/>
            <person name="Probert I."/>
            <person name="Quesneville H."/>
            <person name="Raines C."/>
            <person name="Rensing S.A."/>
            <person name="Riano-Pachon D.M."/>
            <person name="Richier S."/>
            <person name="Rokitta S."/>
            <person name="Shiraiwa Y."/>
            <person name="Soanes D.M."/>
            <person name="van der Giezen M."/>
            <person name="Wahlund T.M."/>
            <person name="Williams B."/>
            <person name="Wilson W."/>
            <person name="Wolfe G."/>
            <person name="Wurch L.L."/>
        </authorList>
    </citation>
    <scope>NUCLEOTIDE SEQUENCE</scope>
</reference>